<name>A0A0E3ZHA6_9BACT</name>
<dbReference type="EMBL" id="CP009621">
    <property type="protein sequence ID" value="AKD04699.1"/>
    <property type="molecule type" value="Genomic_DNA"/>
</dbReference>
<dbReference type="PROSITE" id="PS51257">
    <property type="entry name" value="PROKAR_LIPOPROTEIN"/>
    <property type="match status" value="1"/>
</dbReference>
<dbReference type="OrthoDB" id="647456at2"/>
<organism evidence="1 2">
    <name type="scientific">Pontibacter korlensis</name>
    <dbReference type="NCBI Taxonomy" id="400092"/>
    <lineage>
        <taxon>Bacteria</taxon>
        <taxon>Pseudomonadati</taxon>
        <taxon>Bacteroidota</taxon>
        <taxon>Cytophagia</taxon>
        <taxon>Cytophagales</taxon>
        <taxon>Hymenobacteraceae</taxon>
        <taxon>Pontibacter</taxon>
    </lineage>
</organism>
<sequence length="311" mass="34862">MARIISLLAILNTLLLFSCEEDITLDLPEGEEQLVVEGHIEQGAPPILILTRTVPVFKEISKEGLENSFVHDALVEVRVDGQTYTLEEIPSHAFSEELKRWVSLQFGLQPQLLNNTAGMSVYVYTSEELKGEVGKSYNLHISHQGRLLTSTTSIPQLNPLDSLWTVPHPNPSEDSLVSLYYRYSDPDTIGNSIRYFTKRDSEPFYPGLLASVFTDEFVNGNTVDYPLDRGEPGGQAEINKDLYSYFGKGDTVTVRWEAIDLPHYRFWFTLENEQNNNGSPISSPNITQSNINGGLGIWGGYAVTYHSIVIK</sequence>
<dbReference type="Pfam" id="PF14054">
    <property type="entry name" value="DUF4249"/>
    <property type="match status" value="1"/>
</dbReference>
<gene>
    <name evidence="1" type="ORF">PKOR_18340</name>
</gene>
<evidence type="ECO:0008006" key="3">
    <source>
        <dbReference type="Google" id="ProtNLM"/>
    </source>
</evidence>
<evidence type="ECO:0000313" key="2">
    <source>
        <dbReference type="Proteomes" id="UP000033109"/>
    </source>
</evidence>
<keyword evidence="2" id="KW-1185">Reference proteome</keyword>
<dbReference type="STRING" id="400092.PKOR_18340"/>
<dbReference type="KEGG" id="pko:PKOR_18340"/>
<evidence type="ECO:0000313" key="1">
    <source>
        <dbReference type="EMBL" id="AKD04699.1"/>
    </source>
</evidence>
<accession>A0A0E3ZHA6</accession>
<dbReference type="RefSeq" id="WP_046312583.1">
    <property type="nucleotide sequence ID" value="NZ_CBCSCY010000008.1"/>
</dbReference>
<dbReference type="PATRIC" id="fig|400092.3.peg.4016"/>
<protein>
    <recommendedName>
        <fullName evidence="3">DUF4249 domain-containing protein</fullName>
    </recommendedName>
</protein>
<dbReference type="HOGENOM" id="CLU_084137_0_0_10"/>
<dbReference type="AlphaFoldDB" id="A0A0E3ZHA6"/>
<dbReference type="InterPro" id="IPR025345">
    <property type="entry name" value="DUF4249"/>
</dbReference>
<dbReference type="Proteomes" id="UP000033109">
    <property type="component" value="Chromosome"/>
</dbReference>
<reference evidence="1 2" key="1">
    <citation type="journal article" date="2015" name="Sci. Rep.">
        <title>Unraveling adaptation of Pontibacter korlensis to radiation and infertility in desert through complete genome and comparative transcriptomic analysis.</title>
        <authorList>
            <person name="Dai J."/>
            <person name="Dai W."/>
            <person name="Qiu C."/>
            <person name="Yang Z."/>
            <person name="Zhang Y."/>
            <person name="Zhou M."/>
            <person name="Zhang L."/>
            <person name="Fang C."/>
            <person name="Gao Q."/>
            <person name="Yang Q."/>
            <person name="Li X."/>
            <person name="Wang Z."/>
            <person name="Wang Z."/>
            <person name="Jia Z."/>
            <person name="Chen X."/>
        </authorList>
    </citation>
    <scope>NUCLEOTIDE SEQUENCE [LARGE SCALE GENOMIC DNA]</scope>
    <source>
        <strain evidence="1 2">X14-1T</strain>
    </source>
</reference>
<proteinExistence type="predicted"/>